<dbReference type="PANTHER" id="PTHR24567:SF74">
    <property type="entry name" value="HTH-TYPE TRANSCRIPTIONAL REGULATOR ARCR"/>
    <property type="match status" value="1"/>
</dbReference>
<dbReference type="InterPro" id="IPR018490">
    <property type="entry name" value="cNMP-bd_dom_sf"/>
</dbReference>
<dbReference type="InterPro" id="IPR050397">
    <property type="entry name" value="Env_Response_Regulators"/>
</dbReference>
<dbReference type="InterPro" id="IPR036388">
    <property type="entry name" value="WH-like_DNA-bd_sf"/>
</dbReference>
<protein>
    <submittedName>
        <fullName evidence="6">Crp/Fnr family transcriptional regulator</fullName>
    </submittedName>
</protein>
<dbReference type="CDD" id="cd00038">
    <property type="entry name" value="CAP_ED"/>
    <property type="match status" value="1"/>
</dbReference>
<dbReference type="Gene3D" id="2.60.120.10">
    <property type="entry name" value="Jelly Rolls"/>
    <property type="match status" value="1"/>
</dbReference>
<dbReference type="Proteomes" id="UP000466681">
    <property type="component" value="Chromosome"/>
</dbReference>
<evidence type="ECO:0000313" key="7">
    <source>
        <dbReference type="Proteomes" id="UP000466681"/>
    </source>
</evidence>
<dbReference type="InterPro" id="IPR036390">
    <property type="entry name" value="WH_DNA-bd_sf"/>
</dbReference>
<evidence type="ECO:0000256" key="3">
    <source>
        <dbReference type="ARBA" id="ARBA00023163"/>
    </source>
</evidence>
<feature type="domain" description="Cyclic nucleotide-binding" evidence="4">
    <location>
        <begin position="22"/>
        <end position="142"/>
    </location>
</feature>
<dbReference type="SMART" id="SM00419">
    <property type="entry name" value="HTH_CRP"/>
    <property type="match status" value="1"/>
</dbReference>
<proteinExistence type="predicted"/>
<gene>
    <name evidence="6" type="ORF">MMOR_36260</name>
</gene>
<dbReference type="PANTHER" id="PTHR24567">
    <property type="entry name" value="CRP FAMILY TRANSCRIPTIONAL REGULATORY PROTEIN"/>
    <property type="match status" value="1"/>
</dbReference>
<keyword evidence="2" id="KW-0238">DNA-binding</keyword>
<reference evidence="6 7" key="1">
    <citation type="journal article" date="2019" name="Emerg. Microbes Infect.">
        <title>Comprehensive subspecies identification of 175 nontuberculous mycobacteria species based on 7547 genomic profiles.</title>
        <authorList>
            <person name="Matsumoto Y."/>
            <person name="Kinjo T."/>
            <person name="Motooka D."/>
            <person name="Nabeya D."/>
            <person name="Jung N."/>
            <person name="Uechi K."/>
            <person name="Horii T."/>
            <person name="Iida T."/>
            <person name="Fujita J."/>
            <person name="Nakamura S."/>
        </authorList>
    </citation>
    <scope>NUCLEOTIDE SEQUENCE [LARGE SCALE GENOMIC DNA]</scope>
    <source>
        <strain evidence="6 7">JCM 6375</strain>
    </source>
</reference>
<dbReference type="Pfam" id="PF13545">
    <property type="entry name" value="HTH_Crp_2"/>
    <property type="match status" value="1"/>
</dbReference>
<dbReference type="AlphaFoldDB" id="A0AAD1HD80"/>
<dbReference type="PROSITE" id="PS50042">
    <property type="entry name" value="CNMP_BINDING_3"/>
    <property type="match status" value="1"/>
</dbReference>
<evidence type="ECO:0000256" key="1">
    <source>
        <dbReference type="ARBA" id="ARBA00023015"/>
    </source>
</evidence>
<evidence type="ECO:0000313" key="6">
    <source>
        <dbReference type="EMBL" id="BBX02690.1"/>
    </source>
</evidence>
<dbReference type="FunFam" id="1.10.10.10:FF:000019">
    <property type="entry name" value="Crp/Fnr family transcriptional regulator"/>
    <property type="match status" value="1"/>
</dbReference>
<dbReference type="GO" id="GO:0003677">
    <property type="term" value="F:DNA binding"/>
    <property type="evidence" value="ECO:0007669"/>
    <property type="project" value="UniProtKB-KW"/>
</dbReference>
<keyword evidence="1" id="KW-0805">Transcription regulation</keyword>
<dbReference type="SMART" id="SM00100">
    <property type="entry name" value="cNMP"/>
    <property type="match status" value="1"/>
</dbReference>
<dbReference type="InterPro" id="IPR000595">
    <property type="entry name" value="cNMP-bd_dom"/>
</dbReference>
<dbReference type="InterPro" id="IPR012318">
    <property type="entry name" value="HTH_CRP"/>
</dbReference>
<dbReference type="InterPro" id="IPR014710">
    <property type="entry name" value="RmlC-like_jellyroll"/>
</dbReference>
<dbReference type="SUPFAM" id="SSF46785">
    <property type="entry name" value="Winged helix' DNA-binding domain"/>
    <property type="match status" value="1"/>
</dbReference>
<evidence type="ECO:0000259" key="5">
    <source>
        <dbReference type="PROSITE" id="PS51063"/>
    </source>
</evidence>
<name>A0AAD1HD80_9MYCO</name>
<dbReference type="SUPFAM" id="SSF51206">
    <property type="entry name" value="cAMP-binding domain-like"/>
    <property type="match status" value="1"/>
</dbReference>
<keyword evidence="3" id="KW-0804">Transcription</keyword>
<organism evidence="6 7">
    <name type="scientific">Mycolicibacterium moriokaense</name>
    <dbReference type="NCBI Taxonomy" id="39691"/>
    <lineage>
        <taxon>Bacteria</taxon>
        <taxon>Bacillati</taxon>
        <taxon>Actinomycetota</taxon>
        <taxon>Actinomycetes</taxon>
        <taxon>Mycobacteriales</taxon>
        <taxon>Mycobacteriaceae</taxon>
        <taxon>Mycolicibacterium</taxon>
    </lineage>
</organism>
<dbReference type="GO" id="GO:0005829">
    <property type="term" value="C:cytosol"/>
    <property type="evidence" value="ECO:0007669"/>
    <property type="project" value="TreeGrafter"/>
</dbReference>
<evidence type="ECO:0000256" key="2">
    <source>
        <dbReference type="ARBA" id="ARBA00023125"/>
    </source>
</evidence>
<accession>A0AAD1HD80</accession>
<dbReference type="Gene3D" id="1.10.10.10">
    <property type="entry name" value="Winged helix-like DNA-binding domain superfamily/Winged helix DNA-binding domain"/>
    <property type="match status" value="1"/>
</dbReference>
<evidence type="ECO:0000259" key="4">
    <source>
        <dbReference type="PROSITE" id="PS50042"/>
    </source>
</evidence>
<dbReference type="Pfam" id="PF00027">
    <property type="entry name" value="cNMP_binding"/>
    <property type="match status" value="1"/>
</dbReference>
<dbReference type="GO" id="GO:0003700">
    <property type="term" value="F:DNA-binding transcription factor activity"/>
    <property type="evidence" value="ECO:0007669"/>
    <property type="project" value="TreeGrafter"/>
</dbReference>
<dbReference type="KEGG" id="mmor:MMOR_36260"/>
<keyword evidence="7" id="KW-1185">Reference proteome</keyword>
<feature type="domain" description="HTH crp-type" evidence="5">
    <location>
        <begin position="156"/>
        <end position="229"/>
    </location>
</feature>
<dbReference type="PROSITE" id="PS51063">
    <property type="entry name" value="HTH_CRP_2"/>
    <property type="match status" value="1"/>
</dbReference>
<sequence>MKQPIKFASPQRAAAVLARVGFLTGLGDDVLFALAQQLRQVQVSRGDTIYRQGEPADGLHIVLAGKVKICCHSADGREQLLAIRGPGDIFGAVSVLDSGPRTATSTAVTDVCTAIVDNETLHGWMAERPEIAQQLLRFMAVQLRTARNHRLDVIFDDVPSRVAKELLSLAQRFGVQQGESWRVTHDLTQTEIAQLVGATRESVNKALCDFVQRGWITTDAKTTVIHRPRQLARRAWGARTPATGSGVADPVSA</sequence>
<dbReference type="EMBL" id="AP022560">
    <property type="protein sequence ID" value="BBX02690.1"/>
    <property type="molecule type" value="Genomic_DNA"/>
</dbReference>